<feature type="transmembrane region" description="Helical" evidence="1">
    <location>
        <begin position="214"/>
        <end position="235"/>
    </location>
</feature>
<feature type="transmembrane region" description="Helical" evidence="1">
    <location>
        <begin position="341"/>
        <end position="367"/>
    </location>
</feature>
<accession>A0A5B9MP14</accession>
<feature type="transmembrane region" description="Helical" evidence="1">
    <location>
        <begin position="255"/>
        <end position="278"/>
    </location>
</feature>
<keyword evidence="1" id="KW-0812">Transmembrane</keyword>
<reference evidence="3 4" key="1">
    <citation type="submission" date="2019-02" db="EMBL/GenBank/DDBJ databases">
        <title>Planctomycetal bacteria perform biofilm scaping via a novel small molecule.</title>
        <authorList>
            <person name="Jeske O."/>
            <person name="Boedeker C."/>
            <person name="Wiegand S."/>
            <person name="Breitling P."/>
            <person name="Kallscheuer N."/>
            <person name="Jogler M."/>
            <person name="Rohde M."/>
            <person name="Petersen J."/>
            <person name="Medema M.H."/>
            <person name="Surup F."/>
            <person name="Jogler C."/>
        </authorList>
    </citation>
    <scope>NUCLEOTIDE SEQUENCE [LARGE SCALE GENOMIC DNA]</scope>
    <source>
        <strain evidence="3 4">Mal15</strain>
    </source>
</reference>
<feature type="signal peptide" evidence="2">
    <location>
        <begin position="1"/>
        <end position="27"/>
    </location>
</feature>
<evidence type="ECO:0000313" key="3">
    <source>
        <dbReference type="EMBL" id="QEG01376.1"/>
    </source>
</evidence>
<feature type="transmembrane region" description="Helical" evidence="1">
    <location>
        <begin position="376"/>
        <end position="394"/>
    </location>
</feature>
<dbReference type="Pfam" id="PF13795">
    <property type="entry name" value="HupE_UreJ_2"/>
    <property type="match status" value="1"/>
</dbReference>
<sequence length="400" mass="45101" precursor="true">MSRFLVRGRLIWFVFLTACVLSGAARAHTTGETYVWLNVEEDRFTGRVELNLNDLRDKLGIDVHADAATDDRDQGTDAPADKRVQILRQTQPRVLDYIREHYQLSVDSGPIPIQYIDLQILDLPADEGSYAQYLYQTPTGPVPDTITIRNSLFVEDDFTHRSLVCIERNRKSGQEFEGEFTAMVFGSHNPVQELDLTHIDLLLRPRDFIWQGVLHIWIGIDHILFIVALLLPAVLVRRDNAWQPVQGFKQAFFNIVKIVTLFTIAHSITLSLAALGVIDLPSRLVESVIALSIILVALNTIRPRFNDKTWLIIFGFGLFHGMGFASVMSELPFRMIHLVKVLIGFNLGVELGQLAIVAVVFPIIFLLRESALYRRVILAGGSVVIGVIASYWFVERALAL</sequence>
<organism evidence="3 4">
    <name type="scientific">Stieleria maiorica</name>
    <dbReference type="NCBI Taxonomy" id="2795974"/>
    <lineage>
        <taxon>Bacteria</taxon>
        <taxon>Pseudomonadati</taxon>
        <taxon>Planctomycetota</taxon>
        <taxon>Planctomycetia</taxon>
        <taxon>Pirellulales</taxon>
        <taxon>Pirellulaceae</taxon>
        <taxon>Stieleria</taxon>
    </lineage>
</organism>
<dbReference type="AlphaFoldDB" id="A0A5B9MP14"/>
<evidence type="ECO:0000313" key="4">
    <source>
        <dbReference type="Proteomes" id="UP000321353"/>
    </source>
</evidence>
<keyword evidence="2" id="KW-0732">Signal</keyword>
<keyword evidence="4" id="KW-1185">Reference proteome</keyword>
<feature type="chain" id="PRO_5023145313" evidence="2">
    <location>
        <begin position="28"/>
        <end position="400"/>
    </location>
</feature>
<evidence type="ECO:0000256" key="2">
    <source>
        <dbReference type="SAM" id="SignalP"/>
    </source>
</evidence>
<dbReference type="EMBL" id="CP036264">
    <property type="protein sequence ID" value="QEG01376.1"/>
    <property type="molecule type" value="Genomic_DNA"/>
</dbReference>
<dbReference type="Proteomes" id="UP000321353">
    <property type="component" value="Chromosome"/>
</dbReference>
<dbReference type="RefSeq" id="WP_167547058.1">
    <property type="nucleotide sequence ID" value="NZ_CP036264.1"/>
</dbReference>
<dbReference type="KEGG" id="smam:Mal15_54520"/>
<feature type="transmembrane region" description="Helical" evidence="1">
    <location>
        <begin position="284"/>
        <end position="301"/>
    </location>
</feature>
<evidence type="ECO:0000256" key="1">
    <source>
        <dbReference type="SAM" id="Phobius"/>
    </source>
</evidence>
<feature type="transmembrane region" description="Helical" evidence="1">
    <location>
        <begin position="310"/>
        <end position="329"/>
    </location>
</feature>
<gene>
    <name evidence="3" type="ORF">Mal15_54520</name>
</gene>
<name>A0A5B9MP14_9BACT</name>
<dbReference type="InterPro" id="IPR032809">
    <property type="entry name" value="Put_HupE_UreJ"/>
</dbReference>
<protein>
    <submittedName>
        <fullName evidence="3">HupE / UreJ protein</fullName>
    </submittedName>
</protein>
<proteinExistence type="predicted"/>
<keyword evidence="1" id="KW-0472">Membrane</keyword>
<keyword evidence="1" id="KW-1133">Transmembrane helix</keyword>